<dbReference type="EMBL" id="PQVF01000014">
    <property type="protein sequence ID" value="POY35108.1"/>
    <property type="molecule type" value="Genomic_DNA"/>
</dbReference>
<dbReference type="OrthoDB" id="9791529at2"/>
<keyword evidence="4" id="KW-1185">Reference proteome</keyword>
<dbReference type="PANTHER" id="PTHR31793:SF27">
    <property type="entry name" value="NOVEL THIOESTERASE SUPERFAMILY DOMAIN AND SAPOSIN A-TYPE DOMAIN CONTAINING PROTEIN (0610012H03RIK)"/>
    <property type="match status" value="1"/>
</dbReference>
<dbReference type="Proteomes" id="UP000236893">
    <property type="component" value="Unassembled WGS sequence"/>
</dbReference>
<name>A0A2S4ZXL9_9SPHI</name>
<protein>
    <submittedName>
        <fullName evidence="3">Acyl-CoA thioesterase</fullName>
    </submittedName>
</protein>
<gene>
    <name evidence="3" type="ORF">C3K47_17055</name>
</gene>
<dbReference type="Pfam" id="PF13279">
    <property type="entry name" value="4HBT_2"/>
    <property type="match status" value="1"/>
</dbReference>
<evidence type="ECO:0000313" key="3">
    <source>
        <dbReference type="EMBL" id="POY35108.1"/>
    </source>
</evidence>
<evidence type="ECO:0000313" key="4">
    <source>
        <dbReference type="Proteomes" id="UP000236893"/>
    </source>
</evidence>
<dbReference type="GO" id="GO:0047617">
    <property type="term" value="F:fatty acyl-CoA hydrolase activity"/>
    <property type="evidence" value="ECO:0007669"/>
    <property type="project" value="TreeGrafter"/>
</dbReference>
<dbReference type="RefSeq" id="WP_103790374.1">
    <property type="nucleotide sequence ID" value="NZ_PQVF01000014.1"/>
</dbReference>
<dbReference type="PANTHER" id="PTHR31793">
    <property type="entry name" value="4-HYDROXYBENZOYL-COA THIOESTERASE FAMILY MEMBER"/>
    <property type="match status" value="1"/>
</dbReference>
<sequence>MENQKKSTTQINHYPETSYKVRFSDCDPFRHLNNARYLDYCLHAREEHLKQFYDVDLNLFAKQGAAWVISGHEIQYLRPVMLGEEIRIRTALLDFNLTSIWVEMSIWDQAGQELKAVLWTQFVPVSVLSGKKKEHTEEMMALFEQIKVVNEPDLESMNLTKRISQLLQKNNAIVEVSI</sequence>
<dbReference type="InterPro" id="IPR029069">
    <property type="entry name" value="HotDog_dom_sf"/>
</dbReference>
<organism evidence="3 4">
    <name type="scientific">Solitalea longa</name>
    <dbReference type="NCBI Taxonomy" id="2079460"/>
    <lineage>
        <taxon>Bacteria</taxon>
        <taxon>Pseudomonadati</taxon>
        <taxon>Bacteroidota</taxon>
        <taxon>Sphingobacteriia</taxon>
        <taxon>Sphingobacteriales</taxon>
        <taxon>Sphingobacteriaceae</taxon>
        <taxon>Solitalea</taxon>
    </lineage>
</organism>
<dbReference type="AlphaFoldDB" id="A0A2S4ZXL9"/>
<proteinExistence type="inferred from homology"/>
<reference evidence="3 4" key="1">
    <citation type="submission" date="2018-01" db="EMBL/GenBank/DDBJ databases">
        <authorList>
            <person name="Gaut B.S."/>
            <person name="Morton B.R."/>
            <person name="Clegg M.T."/>
            <person name="Duvall M.R."/>
        </authorList>
    </citation>
    <scope>NUCLEOTIDE SEQUENCE [LARGE SCALE GENOMIC DNA]</scope>
    <source>
        <strain evidence="3 4">HR-AV</strain>
    </source>
</reference>
<dbReference type="CDD" id="cd00586">
    <property type="entry name" value="4HBT"/>
    <property type="match status" value="1"/>
</dbReference>
<comment type="caution">
    <text evidence="3">The sequence shown here is derived from an EMBL/GenBank/DDBJ whole genome shotgun (WGS) entry which is preliminary data.</text>
</comment>
<keyword evidence="2" id="KW-0378">Hydrolase</keyword>
<dbReference type="Gene3D" id="3.10.129.10">
    <property type="entry name" value="Hotdog Thioesterase"/>
    <property type="match status" value="1"/>
</dbReference>
<evidence type="ECO:0000256" key="1">
    <source>
        <dbReference type="ARBA" id="ARBA00005953"/>
    </source>
</evidence>
<dbReference type="InterPro" id="IPR050563">
    <property type="entry name" value="4-hydroxybenzoyl-CoA_TE"/>
</dbReference>
<accession>A0A2S4ZXL9</accession>
<dbReference type="SUPFAM" id="SSF54637">
    <property type="entry name" value="Thioesterase/thiol ester dehydrase-isomerase"/>
    <property type="match status" value="1"/>
</dbReference>
<evidence type="ECO:0000256" key="2">
    <source>
        <dbReference type="ARBA" id="ARBA00022801"/>
    </source>
</evidence>
<comment type="similarity">
    <text evidence="1">Belongs to the 4-hydroxybenzoyl-CoA thioesterase family.</text>
</comment>